<dbReference type="GeneID" id="11261860"/>
<dbReference type="AlphaFoldDB" id="G4RPX3"/>
<proteinExistence type="predicted"/>
<dbReference type="eggNOG" id="arCOG05619">
    <property type="taxonomic scope" value="Archaea"/>
</dbReference>
<evidence type="ECO:0000313" key="1">
    <source>
        <dbReference type="EMBL" id="CCC81618.1"/>
    </source>
</evidence>
<dbReference type="Proteomes" id="UP000002654">
    <property type="component" value="Chromosome"/>
</dbReference>
<dbReference type="OrthoDB" id="29235at2157"/>
<evidence type="ECO:0000313" key="2">
    <source>
        <dbReference type="Proteomes" id="UP000002654"/>
    </source>
</evidence>
<dbReference type="RefSeq" id="WP_014126874.1">
    <property type="nucleotide sequence ID" value="NC_016070.1"/>
</dbReference>
<dbReference type="KEGG" id="ttn:TTX_0969"/>
<organism evidence="1 2">
    <name type="scientific">Thermoproteus tenax (strain ATCC 35583 / DSM 2078 / JCM 9277 / NBRC 100435 / Kra 1)</name>
    <dbReference type="NCBI Taxonomy" id="768679"/>
    <lineage>
        <taxon>Archaea</taxon>
        <taxon>Thermoproteota</taxon>
        <taxon>Thermoprotei</taxon>
        <taxon>Thermoproteales</taxon>
        <taxon>Thermoproteaceae</taxon>
        <taxon>Thermoproteus</taxon>
    </lineage>
</organism>
<keyword evidence="2" id="KW-1185">Reference proteome</keyword>
<dbReference type="PATRIC" id="fig|768679.9.peg.979"/>
<dbReference type="PaxDb" id="768679-TTX_0969"/>
<name>G4RPX3_THETK</name>
<dbReference type="STRING" id="768679.TTX_0969"/>
<accession>G4RPX3</accession>
<dbReference type="EMBL" id="FN869859">
    <property type="protein sequence ID" value="CCC81618.1"/>
    <property type="molecule type" value="Genomic_DNA"/>
</dbReference>
<sequence>MRGQGELVTIAAMLAVGAMAILIIQSVAHATSWELCKAAALALQYNGSAFRVESLASARCSPSGCQLSCGLFVPADRVLYVEGRPALGGLPGVVIVGSTPDGKLYIIPVVEG</sequence>
<gene>
    <name evidence="1" type="ordered locus">TTX_0969</name>
</gene>
<reference evidence="1 2" key="1">
    <citation type="journal article" date="2011" name="PLoS ONE">
        <title>The complete genome sequence of Thermoproteus tenax: a physiologically versatile member of the Crenarchaeota.</title>
        <authorList>
            <person name="Siebers B."/>
            <person name="Zaparty M."/>
            <person name="Raddatz G."/>
            <person name="Tjaden B."/>
            <person name="Albers S.V."/>
            <person name="Bell S.D."/>
            <person name="Blombach F."/>
            <person name="Kletzin A."/>
            <person name="Kyrpides N."/>
            <person name="Lanz C."/>
            <person name="Plagens A."/>
            <person name="Rampp M."/>
            <person name="Rosinus A."/>
            <person name="von Jan M."/>
            <person name="Makarova K.S."/>
            <person name="Klenk H.P."/>
            <person name="Schuster S.C."/>
            <person name="Hensel R."/>
        </authorList>
    </citation>
    <scope>NUCLEOTIDE SEQUENCE [LARGE SCALE GENOMIC DNA]</scope>
    <source>
        <strain evidence="2">ATCC 35583 / DSM 2078 / JCM 9277 / NBRC 100435 / Kra 1</strain>
    </source>
</reference>
<protein>
    <submittedName>
        <fullName evidence="1">Bacterial type II/IV secretion system protein</fullName>
    </submittedName>
</protein>
<dbReference type="HOGENOM" id="CLU_2191171_0_0_2"/>